<sequence length="67" mass="7704">MLRNAVDSYCLILLHHGRTFGPLPTRHPRTKLFGDATPLWPFLWSHFPADLHIGHYLSRKQNTGCGH</sequence>
<dbReference type="Proteomes" id="UP001295444">
    <property type="component" value="Chromosome 05"/>
</dbReference>
<protein>
    <submittedName>
        <fullName evidence="1">Uncharacterized protein</fullName>
    </submittedName>
</protein>
<name>A0AAD1W510_PELCU</name>
<evidence type="ECO:0000313" key="2">
    <source>
        <dbReference type="Proteomes" id="UP001295444"/>
    </source>
</evidence>
<evidence type="ECO:0000313" key="1">
    <source>
        <dbReference type="EMBL" id="CAH2292178.1"/>
    </source>
</evidence>
<dbReference type="AlphaFoldDB" id="A0AAD1W510"/>
<reference evidence="1" key="1">
    <citation type="submission" date="2022-03" db="EMBL/GenBank/DDBJ databases">
        <authorList>
            <person name="Alioto T."/>
            <person name="Alioto T."/>
            <person name="Gomez Garrido J."/>
        </authorList>
    </citation>
    <scope>NUCLEOTIDE SEQUENCE</scope>
</reference>
<gene>
    <name evidence="1" type="ORF">PECUL_23A009989</name>
</gene>
<accession>A0AAD1W510</accession>
<proteinExistence type="predicted"/>
<organism evidence="1 2">
    <name type="scientific">Pelobates cultripes</name>
    <name type="common">Western spadefoot toad</name>
    <dbReference type="NCBI Taxonomy" id="61616"/>
    <lineage>
        <taxon>Eukaryota</taxon>
        <taxon>Metazoa</taxon>
        <taxon>Chordata</taxon>
        <taxon>Craniata</taxon>
        <taxon>Vertebrata</taxon>
        <taxon>Euteleostomi</taxon>
        <taxon>Amphibia</taxon>
        <taxon>Batrachia</taxon>
        <taxon>Anura</taxon>
        <taxon>Pelobatoidea</taxon>
        <taxon>Pelobatidae</taxon>
        <taxon>Pelobates</taxon>
    </lineage>
</organism>
<dbReference type="EMBL" id="OW240916">
    <property type="protein sequence ID" value="CAH2292178.1"/>
    <property type="molecule type" value="Genomic_DNA"/>
</dbReference>
<keyword evidence="2" id="KW-1185">Reference proteome</keyword>